<comment type="subcellular location">
    <subcellularLocation>
        <location evidence="1 11">Cell outer membrane</location>
        <topology evidence="1 11">Multi-pass membrane protein</topology>
    </subcellularLocation>
</comment>
<dbReference type="Proteomes" id="UP000234240">
    <property type="component" value="Unassembled WGS sequence"/>
</dbReference>
<dbReference type="PANTHER" id="PTHR30069:SF29">
    <property type="entry name" value="HEMOGLOBIN AND HEMOGLOBIN-HAPTOGLOBIN-BINDING PROTEIN 1-RELATED"/>
    <property type="match status" value="1"/>
</dbReference>
<dbReference type="InterPro" id="IPR010949">
    <property type="entry name" value="TonB_Hb/transfer/lactofer_rcpt"/>
</dbReference>
<keyword evidence="7 13" id="KW-0798">TonB box</keyword>
<proteinExistence type="inferred from homology"/>
<evidence type="ECO:0000256" key="2">
    <source>
        <dbReference type="ARBA" id="ARBA00008143"/>
    </source>
</evidence>
<dbReference type="NCBIfam" id="TIGR01786">
    <property type="entry name" value="TonB-hemlactrns"/>
    <property type="match status" value="1"/>
</dbReference>
<evidence type="ECO:0000256" key="7">
    <source>
        <dbReference type="ARBA" id="ARBA00023077"/>
    </source>
</evidence>
<dbReference type="InterPro" id="IPR039426">
    <property type="entry name" value="TonB-dep_rcpt-like"/>
</dbReference>
<dbReference type="PANTHER" id="PTHR30069">
    <property type="entry name" value="TONB-DEPENDENT OUTER MEMBRANE RECEPTOR"/>
    <property type="match status" value="1"/>
</dbReference>
<evidence type="ECO:0000256" key="4">
    <source>
        <dbReference type="ARBA" id="ARBA00022452"/>
    </source>
</evidence>
<feature type="domain" description="TonB-dependent receptor plug" evidence="16">
    <location>
        <begin position="57"/>
        <end position="179"/>
    </location>
</feature>
<dbReference type="AlphaFoldDB" id="A0A2N5E7B9"/>
<name>A0A2N5E7B9_9GAMM</name>
<dbReference type="PROSITE" id="PS01156">
    <property type="entry name" value="TONB_DEPENDENT_REC_2"/>
    <property type="match status" value="1"/>
</dbReference>
<dbReference type="InterPro" id="IPR010917">
    <property type="entry name" value="TonB_rcpt_CS"/>
</dbReference>
<keyword evidence="3 11" id="KW-0813">Transport</keyword>
<dbReference type="RefSeq" id="WP_101816103.1">
    <property type="nucleotide sequence ID" value="NZ_PJZF01000007.1"/>
</dbReference>
<dbReference type="InterPro" id="IPR037066">
    <property type="entry name" value="Plug_dom_sf"/>
</dbReference>
<keyword evidence="9 17" id="KW-0675">Receptor</keyword>
<evidence type="ECO:0000256" key="5">
    <source>
        <dbReference type="ARBA" id="ARBA00022692"/>
    </source>
</evidence>
<keyword evidence="6 14" id="KW-0732">Signal</keyword>
<keyword evidence="4 11" id="KW-1134">Transmembrane beta strand</keyword>
<evidence type="ECO:0000256" key="12">
    <source>
        <dbReference type="PROSITE-ProRule" id="PRU10144"/>
    </source>
</evidence>
<dbReference type="GO" id="GO:0015344">
    <property type="term" value="F:siderophore uptake transmembrane transporter activity"/>
    <property type="evidence" value="ECO:0007669"/>
    <property type="project" value="TreeGrafter"/>
</dbReference>
<dbReference type="InterPro" id="IPR036942">
    <property type="entry name" value="Beta-barrel_TonB_sf"/>
</dbReference>
<feature type="signal peptide" evidence="14">
    <location>
        <begin position="1"/>
        <end position="27"/>
    </location>
</feature>
<keyword evidence="10 11" id="KW-0998">Cell outer membrane</keyword>
<protein>
    <submittedName>
        <fullName evidence="17">TonB-dependent receptor</fullName>
    </submittedName>
</protein>
<dbReference type="SUPFAM" id="SSF56935">
    <property type="entry name" value="Porins"/>
    <property type="match status" value="1"/>
</dbReference>
<evidence type="ECO:0000259" key="16">
    <source>
        <dbReference type="Pfam" id="PF07715"/>
    </source>
</evidence>
<organism evidence="17 18">
    <name type="scientific">Chimaeribacter californicus</name>
    <dbReference type="NCBI Taxonomy" id="2060067"/>
    <lineage>
        <taxon>Bacteria</taxon>
        <taxon>Pseudomonadati</taxon>
        <taxon>Pseudomonadota</taxon>
        <taxon>Gammaproteobacteria</taxon>
        <taxon>Enterobacterales</taxon>
        <taxon>Yersiniaceae</taxon>
        <taxon>Chimaeribacter</taxon>
    </lineage>
</organism>
<reference evidence="17 18" key="1">
    <citation type="submission" date="2017-12" db="EMBL/GenBank/DDBJ databases">
        <title>Characterization of six clinical isolates of Enterochimera gen. nov., a novel genus of the Yersiniaciae family and the three species Enterochimera arupensis sp. nov., Enterochimera coloradensis sp. nov, and Enterochimera californica sp. nov.</title>
        <authorList>
            <person name="Rossi A."/>
            <person name="Fisher M."/>
        </authorList>
    </citation>
    <scope>NUCLEOTIDE SEQUENCE [LARGE SCALE GENOMIC DNA]</scope>
    <source>
        <strain evidence="18">2015-Iso6</strain>
    </source>
</reference>
<dbReference type="PROSITE" id="PS52016">
    <property type="entry name" value="TONB_DEPENDENT_REC_3"/>
    <property type="match status" value="1"/>
</dbReference>
<keyword evidence="5 11" id="KW-0812">Transmembrane</keyword>
<evidence type="ECO:0000256" key="6">
    <source>
        <dbReference type="ARBA" id="ARBA00022729"/>
    </source>
</evidence>
<evidence type="ECO:0000313" key="18">
    <source>
        <dbReference type="Proteomes" id="UP000234240"/>
    </source>
</evidence>
<evidence type="ECO:0000256" key="14">
    <source>
        <dbReference type="SAM" id="SignalP"/>
    </source>
</evidence>
<evidence type="ECO:0000313" key="17">
    <source>
        <dbReference type="EMBL" id="PLR37372.1"/>
    </source>
</evidence>
<dbReference type="Pfam" id="PF00593">
    <property type="entry name" value="TonB_dep_Rec_b-barrel"/>
    <property type="match status" value="1"/>
</dbReference>
<feature type="domain" description="TonB-dependent receptor-like beta-barrel" evidence="15">
    <location>
        <begin position="326"/>
        <end position="742"/>
    </location>
</feature>
<gene>
    <name evidence="17" type="ORF">CYR55_10595</name>
</gene>
<accession>A0A2N5E7B9</accession>
<comment type="similarity">
    <text evidence="2">Belongs to the TonB-dependent receptor family. Hemoglobin/haptoglobin binding protein subfamily.</text>
</comment>
<dbReference type="Gene3D" id="2.170.130.10">
    <property type="entry name" value="TonB-dependent receptor, plug domain"/>
    <property type="match status" value="1"/>
</dbReference>
<dbReference type="CDD" id="cd01347">
    <property type="entry name" value="ligand_gated_channel"/>
    <property type="match status" value="1"/>
</dbReference>
<dbReference type="GO" id="GO:0044718">
    <property type="term" value="P:siderophore transmembrane transport"/>
    <property type="evidence" value="ECO:0007669"/>
    <property type="project" value="TreeGrafter"/>
</dbReference>
<feature type="short sequence motif" description="TonB C-terminal box" evidence="12">
    <location>
        <begin position="768"/>
        <end position="785"/>
    </location>
</feature>
<evidence type="ECO:0000256" key="8">
    <source>
        <dbReference type="ARBA" id="ARBA00023136"/>
    </source>
</evidence>
<dbReference type="OrthoDB" id="9764669at2"/>
<keyword evidence="8 11" id="KW-0472">Membrane</keyword>
<dbReference type="GO" id="GO:0009279">
    <property type="term" value="C:cell outer membrane"/>
    <property type="evidence" value="ECO:0007669"/>
    <property type="project" value="UniProtKB-SubCell"/>
</dbReference>
<evidence type="ECO:0000256" key="3">
    <source>
        <dbReference type="ARBA" id="ARBA00022448"/>
    </source>
</evidence>
<evidence type="ECO:0000256" key="9">
    <source>
        <dbReference type="ARBA" id="ARBA00023170"/>
    </source>
</evidence>
<evidence type="ECO:0000256" key="13">
    <source>
        <dbReference type="RuleBase" id="RU003357"/>
    </source>
</evidence>
<comment type="caution">
    <text evidence="17">The sequence shown here is derived from an EMBL/GenBank/DDBJ whole genome shotgun (WGS) entry which is preliminary data.</text>
</comment>
<evidence type="ECO:0000256" key="11">
    <source>
        <dbReference type="PROSITE-ProRule" id="PRU01360"/>
    </source>
</evidence>
<evidence type="ECO:0000256" key="10">
    <source>
        <dbReference type="ARBA" id="ARBA00023237"/>
    </source>
</evidence>
<sequence>MSFTTRKTALSLAMTGLLGSAMPPAQAATGTVTTPAQHSAEEGEQLLVLSPPVPVQAGSKTTLSAGQIQQNGSNNFGTLMRYQPLVSATGSSSGSTAGKSGFDRAGYTGYNIRGLESNRVGIEVDGIEMPQATGRSYAGRAGLGTSGIGRDYLDPYMYQQVEIESGPTSVEVANNAIGGRVSFLPKSAAGYLRPGKTTYFGYQSDYDSADRGWHNGLTLAGGDSILQGMLVISRRDGQETSNNSGELSSYPENWHSTALLASGSWLATDEHRLTATLDYYHKTTHSQYDSWNDAGSAIVGTAHQSGNTRRLGITLKDTWVPLENAWVDRVDTQIYRQITEAHDNTLIPGSSGTVTRVLSDYNVTRYGLETTLAKAIGRHDLRWGLNAGQSKTERPFSQDPVQSGAAAIMQPEADSHTETLGAFLQDNITFDLNGHTLAVVPGVRAAYQKTRAQNLSSLSANSSVLSEGEVATLYGSSNSDSQLLPSLGLIYNLTPALSTYIQYRRGAQFPNASQLYGSWNLGSSYAGRAQYALIGSPDLKTETSNNLEWGIKGEAAKGITFHTALFYNSYKNFIAETRYTRLANPAVFATVPGNIYTVYKEENRDKAYIYGAELTSRVEFGTWVDELRGLGANIGLGYSKGQAKSAYEGDKYVDLDSVPPMKAVLGLSWDAPDRAYGGAVTTTLVKGKRATATSRQTYSNSGTALADTTTTYMRIPGYALADLTAYWQVAAHVKLSGGIYNLTDRKYWDYLSSRTLTDTGLQDSYNQALAVQPGRTFQLAVNVDF</sequence>
<dbReference type="EMBL" id="PJZF01000007">
    <property type="protein sequence ID" value="PLR37372.1"/>
    <property type="molecule type" value="Genomic_DNA"/>
</dbReference>
<dbReference type="Pfam" id="PF07715">
    <property type="entry name" value="Plug"/>
    <property type="match status" value="1"/>
</dbReference>
<feature type="chain" id="PRO_5014626358" evidence="14">
    <location>
        <begin position="28"/>
        <end position="785"/>
    </location>
</feature>
<dbReference type="InterPro" id="IPR000531">
    <property type="entry name" value="Beta-barrel_TonB"/>
</dbReference>
<keyword evidence="18" id="KW-1185">Reference proteome</keyword>
<evidence type="ECO:0000259" key="15">
    <source>
        <dbReference type="Pfam" id="PF00593"/>
    </source>
</evidence>
<evidence type="ECO:0000256" key="1">
    <source>
        <dbReference type="ARBA" id="ARBA00004571"/>
    </source>
</evidence>
<dbReference type="InterPro" id="IPR012910">
    <property type="entry name" value="Plug_dom"/>
</dbReference>
<dbReference type="Gene3D" id="2.40.170.20">
    <property type="entry name" value="TonB-dependent receptor, beta-barrel domain"/>
    <property type="match status" value="1"/>
</dbReference>